<sequence>MAKEVPDQVAYAAGGFFSFAITCILMAFLIGVGMGIGARQFYSTIYSPDAVLPQANENE</sequence>
<evidence type="ECO:0000313" key="3">
    <source>
        <dbReference type="Proteomes" id="UP000753908"/>
    </source>
</evidence>
<keyword evidence="1" id="KW-0812">Transmembrane</keyword>
<feature type="transmembrane region" description="Helical" evidence="1">
    <location>
        <begin position="12"/>
        <end position="36"/>
    </location>
</feature>
<reference evidence="2" key="1">
    <citation type="submission" date="2021-05" db="EMBL/GenBank/DDBJ databases">
        <authorList>
            <person name="Pietrasiak N."/>
            <person name="Ward R."/>
            <person name="Stajich J.E."/>
            <person name="Kurbessoian T."/>
        </authorList>
    </citation>
    <scope>NUCLEOTIDE SEQUENCE</scope>
    <source>
        <strain evidence="2">CPER-KK1</strain>
    </source>
</reference>
<gene>
    <name evidence="2" type="ORF">KME25_08105</name>
</gene>
<accession>A0A951PK73</accession>
<dbReference type="Proteomes" id="UP000753908">
    <property type="component" value="Unassembled WGS sequence"/>
</dbReference>
<organism evidence="2 3">
    <name type="scientific">Symplocastrum torsivum CPER-KK1</name>
    <dbReference type="NCBI Taxonomy" id="450513"/>
    <lineage>
        <taxon>Bacteria</taxon>
        <taxon>Bacillati</taxon>
        <taxon>Cyanobacteriota</taxon>
        <taxon>Cyanophyceae</taxon>
        <taxon>Oscillatoriophycideae</taxon>
        <taxon>Oscillatoriales</taxon>
        <taxon>Microcoleaceae</taxon>
        <taxon>Symplocastrum</taxon>
    </lineage>
</organism>
<keyword evidence="1" id="KW-1133">Transmembrane helix</keyword>
<dbReference type="AlphaFoldDB" id="A0A951PK73"/>
<dbReference type="EMBL" id="JAHHIF010000008">
    <property type="protein sequence ID" value="MBW4544389.1"/>
    <property type="molecule type" value="Genomic_DNA"/>
</dbReference>
<keyword evidence="1" id="KW-0472">Membrane</keyword>
<name>A0A951PK73_9CYAN</name>
<protein>
    <submittedName>
        <fullName evidence="2">Uncharacterized protein</fullName>
    </submittedName>
</protein>
<reference evidence="2" key="2">
    <citation type="journal article" date="2022" name="Microbiol. Resour. Announc.">
        <title>Metagenome Sequencing to Explore Phylogenomics of Terrestrial Cyanobacteria.</title>
        <authorList>
            <person name="Ward R.D."/>
            <person name="Stajich J.E."/>
            <person name="Johansen J.R."/>
            <person name="Huntemann M."/>
            <person name="Clum A."/>
            <person name="Foster B."/>
            <person name="Foster B."/>
            <person name="Roux S."/>
            <person name="Palaniappan K."/>
            <person name="Varghese N."/>
            <person name="Mukherjee S."/>
            <person name="Reddy T.B.K."/>
            <person name="Daum C."/>
            <person name="Copeland A."/>
            <person name="Chen I.A."/>
            <person name="Ivanova N.N."/>
            <person name="Kyrpides N.C."/>
            <person name="Shapiro N."/>
            <person name="Eloe-Fadrosh E.A."/>
            <person name="Pietrasiak N."/>
        </authorList>
    </citation>
    <scope>NUCLEOTIDE SEQUENCE</scope>
    <source>
        <strain evidence="2">CPER-KK1</strain>
    </source>
</reference>
<comment type="caution">
    <text evidence="2">The sequence shown here is derived from an EMBL/GenBank/DDBJ whole genome shotgun (WGS) entry which is preliminary data.</text>
</comment>
<proteinExistence type="predicted"/>
<evidence type="ECO:0000313" key="2">
    <source>
        <dbReference type="EMBL" id="MBW4544389.1"/>
    </source>
</evidence>
<evidence type="ECO:0000256" key="1">
    <source>
        <dbReference type="SAM" id="Phobius"/>
    </source>
</evidence>